<organism evidence="1 2">
    <name type="scientific">Nocardia speluncae</name>
    <dbReference type="NCBI Taxonomy" id="419477"/>
    <lineage>
        <taxon>Bacteria</taxon>
        <taxon>Bacillati</taxon>
        <taxon>Actinomycetota</taxon>
        <taxon>Actinomycetes</taxon>
        <taxon>Mycobacteriales</taxon>
        <taxon>Nocardiaceae</taxon>
        <taxon>Nocardia</taxon>
    </lineage>
</organism>
<reference evidence="1 2" key="1">
    <citation type="submission" date="2020-04" db="EMBL/GenBank/DDBJ databases">
        <title>MicrobeNet Type strains.</title>
        <authorList>
            <person name="Nicholson A.C."/>
        </authorList>
    </citation>
    <scope>NUCLEOTIDE SEQUENCE [LARGE SCALE GENOMIC DNA]</scope>
    <source>
        <strain evidence="1 2">DSM 45078</strain>
    </source>
</reference>
<evidence type="ECO:0000313" key="2">
    <source>
        <dbReference type="Proteomes" id="UP000565715"/>
    </source>
</evidence>
<dbReference type="Proteomes" id="UP000565715">
    <property type="component" value="Unassembled WGS sequence"/>
</dbReference>
<evidence type="ECO:0000313" key="1">
    <source>
        <dbReference type="EMBL" id="NKY35071.1"/>
    </source>
</evidence>
<comment type="caution">
    <text evidence="1">The sequence shown here is derived from an EMBL/GenBank/DDBJ whole genome shotgun (WGS) entry which is preliminary data.</text>
</comment>
<proteinExistence type="predicted"/>
<sequence>MRAARKRIEQILAQAADTDSGAIRRAAGVPETAANKASGADSDAAALVARTVSNSWWSPGVAVPEMRARTLVLPEDFVDDGDGVQFLRSTDGMRNVYRPIDREFHMRQGIPKEPGHLAIRAEVAYRSSSLFRMPRIPPTVISGGPMGRGVVQDFVPSTDFLDDLPYDLLQQQEMAFLDYFLCYSDGNRNNYRTALSSKRYNKGDLVGCDRDLCMHEKPDPNFGIRSPFVEKFNGKKFDDEILERIHAVNEDQVPGIMQNFGPDLPVIGDRAIEGAQSRLLEVQKADGITGEKWPGIIYKDPK</sequence>
<keyword evidence="2" id="KW-1185">Reference proteome</keyword>
<dbReference type="EMBL" id="JAAXOO010000004">
    <property type="protein sequence ID" value="NKY35071.1"/>
    <property type="molecule type" value="Genomic_DNA"/>
</dbReference>
<accession>A0A846XF99</accession>
<protein>
    <submittedName>
        <fullName evidence="1">Uncharacterized protein</fullName>
    </submittedName>
</protein>
<dbReference type="RefSeq" id="WP_068043771.1">
    <property type="nucleotide sequence ID" value="NZ_JAAXOO010000004.1"/>
</dbReference>
<dbReference type="AlphaFoldDB" id="A0A846XF99"/>
<name>A0A846XF99_9NOCA</name>
<gene>
    <name evidence="1" type="ORF">HGA13_18640</name>
</gene>